<proteinExistence type="predicted"/>
<comment type="caution">
    <text evidence="4">The sequence shown here is derived from an EMBL/GenBank/DDBJ whole genome shotgun (WGS) entry which is preliminary data.</text>
</comment>
<evidence type="ECO:0000256" key="1">
    <source>
        <dbReference type="SAM" id="MobiDB-lite"/>
    </source>
</evidence>
<dbReference type="InterPro" id="IPR047951">
    <property type="entry name" value="Transpos_ISL3"/>
</dbReference>
<evidence type="ECO:0000259" key="2">
    <source>
        <dbReference type="Pfam" id="PF01610"/>
    </source>
</evidence>
<evidence type="ECO:0000259" key="3">
    <source>
        <dbReference type="Pfam" id="PF14690"/>
    </source>
</evidence>
<feature type="domain" description="Transposase IS204/IS1001/IS1096/IS1165 DDE" evidence="2">
    <location>
        <begin position="260"/>
        <end position="407"/>
    </location>
</feature>
<feature type="region of interest" description="Disordered" evidence="1">
    <location>
        <begin position="57"/>
        <end position="78"/>
    </location>
</feature>
<dbReference type="GO" id="GO:0003677">
    <property type="term" value="F:DNA binding"/>
    <property type="evidence" value="ECO:0007669"/>
    <property type="project" value="InterPro"/>
</dbReference>
<dbReference type="NCBIfam" id="NF033550">
    <property type="entry name" value="transpos_ISL3"/>
    <property type="match status" value="1"/>
</dbReference>
<dbReference type="EMBL" id="WBSL01000029">
    <property type="protein sequence ID" value="MPY68417.1"/>
    <property type="molecule type" value="Genomic_DNA"/>
</dbReference>
<dbReference type="InterPro" id="IPR009057">
    <property type="entry name" value="Homeodomain-like_sf"/>
</dbReference>
<evidence type="ECO:0000313" key="5">
    <source>
        <dbReference type="Proteomes" id="UP000484842"/>
    </source>
</evidence>
<gene>
    <name evidence="4" type="ORF">F8S09_17340</name>
</gene>
<dbReference type="InterPro" id="IPR029261">
    <property type="entry name" value="Transposase_Znf"/>
</dbReference>
<reference evidence="4 5" key="1">
    <citation type="submission" date="2019-10" db="EMBL/GenBank/DDBJ databases">
        <title>Deinococcus sp. isolated from soil.</title>
        <authorList>
            <person name="Li Y."/>
            <person name="Wang J."/>
        </authorList>
    </citation>
    <scope>NUCLEOTIDE SEQUENCE [LARGE SCALE GENOMIC DNA]</scope>
    <source>
        <strain evidence="4 5">SDU3-2</strain>
    </source>
</reference>
<protein>
    <submittedName>
        <fullName evidence="4">ISL3 family transposase</fullName>
    </submittedName>
</protein>
<dbReference type="Pfam" id="PF01610">
    <property type="entry name" value="DDE_Tnp_ISL3"/>
    <property type="match status" value="2"/>
</dbReference>
<sequence length="646" mass="73232">MPRLTFARGLILLKGEHHEQPYILEVLPQCLQVAGFRDPPFLPRVPRVLLVPCRESPRAGVPPRHTAEHGRRSEQPPDRRGCVCWPIRHPLGLPQLACSRVRGDETEDMDLPLFPETWQVLDSQVEGTRLILLVQDQRSGVACPTCQQRSSHVHSRYIRHPHDTALGQHGVTLRVRARRFRCRNPNCPHTTFAETWPGWLEPRAQRTCRLAQKQGRVALSLGGEAGHRLLAHLGEPTSADTLLRLIRRVPLLPAETPTVLGVDDFALRRRKTYGTLLIDLERRQVVDLLPDRQGATLATWLRAHPGVKIICRDRAGEYARGAASGAPEAQQIADRFHLIGNVRDTVEAWLRPQRAHLTAPPEPAQGEGTSGPLQPLPTGRPSTNQKRIERTVTKRQHRQARYDQAVKLRDRGQSYKAIARQVGVARSTVTEWLQHEGKLTRNTPPSGITPYAAYIRSRMAEPEWTVTQLFHEVIEQGYRGAFSGVSTYVQWLREGHEPPSIADQQRLSLPREKRLGPAQVAWWFTTRPDRRSEAETRRLQAVFDRVPRGQEIYQLVQDVLGWLRDAPRSGAALLTSWIERAQATGLPDLQRLARSFRNDFAAICGAIESPWSNGQTEGQVNRLKMIKRQMFGRAKFDLLRQRVLLA</sequence>
<feature type="domain" description="Transposase IS204/IS1001/IS1096/IS1165 DDE" evidence="2">
    <location>
        <begin position="510"/>
        <end position="643"/>
    </location>
</feature>
<dbReference type="Proteomes" id="UP000484842">
    <property type="component" value="Unassembled WGS sequence"/>
</dbReference>
<feature type="region of interest" description="Disordered" evidence="1">
    <location>
        <begin position="357"/>
        <end position="402"/>
    </location>
</feature>
<dbReference type="PANTHER" id="PTHR33498">
    <property type="entry name" value="TRANSPOSASE FOR INSERTION SEQUENCE ELEMENT IS1557"/>
    <property type="match status" value="1"/>
</dbReference>
<organism evidence="4 5">
    <name type="scientific">Deinococcus terrestris</name>
    <dbReference type="NCBI Taxonomy" id="2651870"/>
    <lineage>
        <taxon>Bacteria</taxon>
        <taxon>Thermotogati</taxon>
        <taxon>Deinococcota</taxon>
        <taxon>Deinococci</taxon>
        <taxon>Deinococcales</taxon>
        <taxon>Deinococcaceae</taxon>
        <taxon>Deinococcus</taxon>
    </lineage>
</organism>
<dbReference type="InterPro" id="IPR036388">
    <property type="entry name" value="WH-like_DNA-bd_sf"/>
</dbReference>
<name>A0A7X1NZ11_9DEIO</name>
<dbReference type="AlphaFoldDB" id="A0A7X1NZ11"/>
<dbReference type="SUPFAM" id="SSF46689">
    <property type="entry name" value="Homeodomain-like"/>
    <property type="match status" value="1"/>
</dbReference>
<dbReference type="InterPro" id="IPR002560">
    <property type="entry name" value="Transposase_DDE"/>
</dbReference>
<evidence type="ECO:0000313" key="4">
    <source>
        <dbReference type="EMBL" id="MPY68417.1"/>
    </source>
</evidence>
<dbReference type="Pfam" id="PF14690">
    <property type="entry name" value="Zn_ribbon_ISL3"/>
    <property type="match status" value="1"/>
</dbReference>
<dbReference type="GO" id="GO:0000150">
    <property type="term" value="F:DNA strand exchange activity"/>
    <property type="evidence" value="ECO:0007669"/>
    <property type="project" value="InterPro"/>
</dbReference>
<keyword evidence="5" id="KW-1185">Reference proteome</keyword>
<accession>A0A7X1NZ11</accession>
<dbReference type="Gene3D" id="1.10.10.10">
    <property type="entry name" value="Winged helix-like DNA-binding domain superfamily/Winged helix DNA-binding domain"/>
    <property type="match status" value="1"/>
</dbReference>
<dbReference type="PANTHER" id="PTHR33498:SF1">
    <property type="entry name" value="TRANSPOSASE FOR INSERTION SEQUENCE ELEMENT IS1557"/>
    <property type="match status" value="1"/>
</dbReference>
<feature type="domain" description="Transposase IS204/IS1001/IS1096/IS1165 zinc-finger" evidence="3">
    <location>
        <begin position="141"/>
        <end position="184"/>
    </location>
</feature>
<feature type="compositionally biased region" description="Basic and acidic residues" evidence="1">
    <location>
        <begin position="65"/>
        <end position="78"/>
    </location>
</feature>